<dbReference type="Proteomes" id="UP000490980">
    <property type="component" value="Unassembled WGS sequence"/>
</dbReference>
<evidence type="ECO:0000313" key="2">
    <source>
        <dbReference type="Proteomes" id="UP000490980"/>
    </source>
</evidence>
<comment type="caution">
    <text evidence="1">The sequence shown here is derived from an EMBL/GenBank/DDBJ whole genome shotgun (WGS) entry which is preliminary data.</text>
</comment>
<keyword evidence="2" id="KW-1185">Reference proteome</keyword>
<evidence type="ECO:0000313" key="1">
    <source>
        <dbReference type="EMBL" id="NII08510.1"/>
    </source>
</evidence>
<protein>
    <submittedName>
        <fullName evidence="1">Uncharacterized protein</fullName>
    </submittedName>
</protein>
<name>A0A7X5ZKC7_9GAMM</name>
<sequence>MNKRPWLIHVLWFLGVLVSGGLGYYLGGQTVGSVLGRLYMQNRRSFQFADIAMTVTALEKADPAFSRRRDIDRLRFSLLNLAYQDGEWKCTENDRRILVRAKTWLEANPDQQLSPDSPVLDGLRICDAH</sequence>
<organism evidence="1 2">
    <name type="scientific">Luteibacter anthropi</name>
    <dbReference type="NCBI Taxonomy" id="564369"/>
    <lineage>
        <taxon>Bacteria</taxon>
        <taxon>Pseudomonadati</taxon>
        <taxon>Pseudomonadota</taxon>
        <taxon>Gammaproteobacteria</taxon>
        <taxon>Lysobacterales</taxon>
        <taxon>Rhodanobacteraceae</taxon>
        <taxon>Luteibacter</taxon>
    </lineage>
</organism>
<dbReference type="RefSeq" id="WP_166951474.1">
    <property type="nucleotide sequence ID" value="NZ_CP077072.1"/>
</dbReference>
<reference evidence="1 2" key="1">
    <citation type="submission" date="2020-03" db="EMBL/GenBank/DDBJ databases">
        <authorList>
            <person name="Lai Q."/>
        </authorList>
    </citation>
    <scope>NUCLEOTIDE SEQUENCE [LARGE SCALE GENOMIC DNA]</scope>
    <source>
        <strain evidence="1 2">CCUG 25036</strain>
    </source>
</reference>
<dbReference type="EMBL" id="JAARLZ010000013">
    <property type="protein sequence ID" value="NII08510.1"/>
    <property type="molecule type" value="Genomic_DNA"/>
</dbReference>
<gene>
    <name evidence="1" type="ORF">HBF25_19170</name>
</gene>
<dbReference type="AlphaFoldDB" id="A0A7X5ZKC7"/>
<proteinExistence type="predicted"/>
<accession>A0A7X5ZKC7</accession>